<proteinExistence type="predicted"/>
<dbReference type="Pfam" id="PF04542">
    <property type="entry name" value="Sigma70_r2"/>
    <property type="match status" value="1"/>
</dbReference>
<reference evidence="3" key="1">
    <citation type="journal article" date="2019" name="Int. J. Syst. Evol. Microbiol.">
        <title>The Global Catalogue of Microorganisms (GCM) 10K type strain sequencing project: providing services to taxonomists for standard genome sequencing and annotation.</title>
        <authorList>
            <consortium name="The Broad Institute Genomics Platform"/>
            <consortium name="The Broad Institute Genome Sequencing Center for Infectious Disease"/>
            <person name="Wu L."/>
            <person name="Ma J."/>
        </authorList>
    </citation>
    <scope>NUCLEOTIDE SEQUENCE [LARGE SCALE GENOMIC DNA]</scope>
    <source>
        <strain evidence="3">CCM 8903</strain>
    </source>
</reference>
<dbReference type="RefSeq" id="WP_125752410.1">
    <property type="nucleotide sequence ID" value="NZ_JBHTON010000054.1"/>
</dbReference>
<dbReference type="SUPFAM" id="SSF88946">
    <property type="entry name" value="Sigma2 domain of RNA polymerase sigma factors"/>
    <property type="match status" value="1"/>
</dbReference>
<accession>A0ABW4E8H9</accession>
<organism evidence="2 3">
    <name type="scientific">Lacticaseibacillus baoqingensis</name>
    <dbReference type="NCBI Taxonomy" id="2486013"/>
    <lineage>
        <taxon>Bacteria</taxon>
        <taxon>Bacillati</taxon>
        <taxon>Bacillota</taxon>
        <taxon>Bacilli</taxon>
        <taxon>Lactobacillales</taxon>
        <taxon>Lactobacillaceae</taxon>
        <taxon>Lacticaseibacillus</taxon>
    </lineage>
</organism>
<dbReference type="InterPro" id="IPR014284">
    <property type="entry name" value="RNA_pol_sigma-70_dom"/>
</dbReference>
<dbReference type="InterPro" id="IPR007627">
    <property type="entry name" value="RNA_pol_sigma70_r2"/>
</dbReference>
<name>A0ABW4E8H9_9LACO</name>
<keyword evidence="3" id="KW-1185">Reference proteome</keyword>
<comment type="caution">
    <text evidence="2">The sequence shown here is derived from an EMBL/GenBank/DDBJ whole genome shotgun (WGS) entry which is preliminary data.</text>
</comment>
<evidence type="ECO:0000313" key="3">
    <source>
        <dbReference type="Proteomes" id="UP001597252"/>
    </source>
</evidence>
<sequence>MEKEATIQLVQRAQADSDAFAQLFAQYLPLVKKLLYTYHLPNYDRDDWYQEARIALLNAARRYNGSSGSRFGAYFRLVLNAHLASVMRYALAKKRRGDIETLVIAEPVDRPKELQLGQEVENGLLIAIQVEELFQSLSSLEAQAVLNAIAPLARSAGQLARAQERAKRKVVQFALDFHR</sequence>
<gene>
    <name evidence="2" type="ORF">ACFQ5J_13295</name>
</gene>
<dbReference type="Proteomes" id="UP001597252">
    <property type="component" value="Unassembled WGS sequence"/>
</dbReference>
<evidence type="ECO:0000259" key="1">
    <source>
        <dbReference type="Pfam" id="PF04542"/>
    </source>
</evidence>
<feature type="domain" description="RNA polymerase sigma-70 region 2" evidence="1">
    <location>
        <begin position="23"/>
        <end position="79"/>
    </location>
</feature>
<dbReference type="Gene3D" id="1.10.1740.10">
    <property type="match status" value="1"/>
</dbReference>
<dbReference type="EMBL" id="JBHTON010000054">
    <property type="protein sequence ID" value="MFD1486202.1"/>
    <property type="molecule type" value="Genomic_DNA"/>
</dbReference>
<protein>
    <submittedName>
        <fullName evidence="2">Sigma-70 family RNA polymerase sigma factor</fullName>
    </submittedName>
</protein>
<evidence type="ECO:0000313" key="2">
    <source>
        <dbReference type="EMBL" id="MFD1486202.1"/>
    </source>
</evidence>
<dbReference type="NCBIfam" id="TIGR02937">
    <property type="entry name" value="sigma70-ECF"/>
    <property type="match status" value="1"/>
</dbReference>
<dbReference type="InterPro" id="IPR013325">
    <property type="entry name" value="RNA_pol_sigma_r2"/>
</dbReference>